<dbReference type="eggNOG" id="COG0845">
    <property type="taxonomic scope" value="Bacteria"/>
</dbReference>
<evidence type="ECO:0000256" key="2">
    <source>
        <dbReference type="SAM" id="SignalP"/>
    </source>
</evidence>
<dbReference type="GO" id="GO:1990281">
    <property type="term" value="C:efflux pump complex"/>
    <property type="evidence" value="ECO:0007669"/>
    <property type="project" value="TreeGrafter"/>
</dbReference>
<dbReference type="PANTHER" id="PTHR30469">
    <property type="entry name" value="MULTIDRUG RESISTANCE PROTEIN MDTA"/>
    <property type="match status" value="1"/>
</dbReference>
<evidence type="ECO:0000313" key="4">
    <source>
        <dbReference type="EMBL" id="ABR69239.1"/>
    </source>
</evidence>
<dbReference type="InterPro" id="IPR058625">
    <property type="entry name" value="MdtA-like_BSH"/>
</dbReference>
<dbReference type="STRING" id="400668.Mmwyl1_0298"/>
<dbReference type="EMBL" id="CP000749">
    <property type="protein sequence ID" value="ABR69239.1"/>
    <property type="molecule type" value="Genomic_DNA"/>
</dbReference>
<dbReference type="Pfam" id="PF25917">
    <property type="entry name" value="BSH_RND"/>
    <property type="match status" value="1"/>
</dbReference>
<comment type="similarity">
    <text evidence="1">Belongs to the membrane fusion protein (MFP) (TC 8.A.1) family.</text>
</comment>
<gene>
    <name evidence="4" type="ordered locus">Mmwyl1_0298</name>
</gene>
<sequence length="271" mass="29704">MIMTLVAWCRAKSFACLLGLGGVFALPSSFANEVYTESGMADNHAIRVQLKAQDKMVLSSQLSGRIETLVWKEGQSFKKGQQLVAFDCGIYKAKLDYAIAAETTAQKKHAIAQRLDNLQSISVLDVSQAESDFIMAEVERKIGEVMVKRCAIAAPFSGRVSKRLVEQGEFVSEGEPLLEIYNTSAYEVELIAPSRWISRVNIGDTFTVQLDETNQEYEARVTRLGSVIDPLSQSFSVFGQIFSKSKALLLPGMSGSALFSYSTVSEGNTAQ</sequence>
<organism evidence="4">
    <name type="scientific">Marinomonas sp. (strain MWYL1)</name>
    <dbReference type="NCBI Taxonomy" id="400668"/>
    <lineage>
        <taxon>Bacteria</taxon>
        <taxon>Pseudomonadati</taxon>
        <taxon>Pseudomonadota</taxon>
        <taxon>Gammaproteobacteria</taxon>
        <taxon>Oceanospirillales</taxon>
        <taxon>Oceanospirillaceae</taxon>
        <taxon>Marinomonas</taxon>
    </lineage>
</organism>
<dbReference type="GO" id="GO:0015562">
    <property type="term" value="F:efflux transmembrane transporter activity"/>
    <property type="evidence" value="ECO:0007669"/>
    <property type="project" value="TreeGrafter"/>
</dbReference>
<evidence type="ECO:0000259" key="3">
    <source>
        <dbReference type="Pfam" id="PF25917"/>
    </source>
</evidence>
<reference evidence="4" key="1">
    <citation type="submission" date="2007-06" db="EMBL/GenBank/DDBJ databases">
        <title>Complete sequence of Marinomonas sp. MWYL1.</title>
        <authorList>
            <consortium name="US DOE Joint Genome Institute"/>
            <person name="Copeland A."/>
            <person name="Lucas S."/>
            <person name="Lapidus A."/>
            <person name="Barry K."/>
            <person name="Glavina del Rio T."/>
            <person name="Dalin E."/>
            <person name="Tice H."/>
            <person name="Pitluck S."/>
            <person name="Kiss H."/>
            <person name="Brettin T."/>
            <person name="Bruce D."/>
            <person name="Detter J.C."/>
            <person name="Han C."/>
            <person name="Schmutz J."/>
            <person name="Larimer F."/>
            <person name="Land M."/>
            <person name="Hauser L."/>
            <person name="Kyrpides N."/>
            <person name="Kim E."/>
            <person name="Johnston A.W.B."/>
            <person name="Todd J.D."/>
            <person name="Rogers R."/>
            <person name="Wexler M."/>
            <person name="Bond P.L."/>
            <person name="Li Y."/>
            <person name="Richardson P."/>
        </authorList>
    </citation>
    <scope>NUCLEOTIDE SEQUENCE [LARGE SCALE GENOMIC DNA]</scope>
    <source>
        <strain evidence="4">MWYL1</strain>
    </source>
</reference>
<dbReference type="KEGG" id="mmw:Mmwyl1_0298"/>
<dbReference type="NCBIfam" id="TIGR01730">
    <property type="entry name" value="RND_mfp"/>
    <property type="match status" value="1"/>
</dbReference>
<dbReference type="InterPro" id="IPR006143">
    <property type="entry name" value="RND_pump_MFP"/>
</dbReference>
<protein>
    <submittedName>
        <fullName evidence="4">Membrane-fusion protein-like protein</fullName>
    </submittedName>
</protein>
<dbReference type="AlphaFoldDB" id="A6VS10"/>
<feature type="domain" description="Multidrug resistance protein MdtA-like barrel-sandwich hybrid" evidence="3">
    <location>
        <begin position="58"/>
        <end position="177"/>
    </location>
</feature>
<dbReference type="Gene3D" id="2.40.50.100">
    <property type="match status" value="2"/>
</dbReference>
<feature type="chain" id="PRO_5002701449" evidence="2">
    <location>
        <begin position="32"/>
        <end position="271"/>
    </location>
</feature>
<evidence type="ECO:0000256" key="1">
    <source>
        <dbReference type="ARBA" id="ARBA00009477"/>
    </source>
</evidence>
<keyword evidence="2" id="KW-0732">Signal</keyword>
<dbReference type="Gene3D" id="2.40.30.170">
    <property type="match status" value="1"/>
</dbReference>
<dbReference type="SUPFAM" id="SSF111369">
    <property type="entry name" value="HlyD-like secretion proteins"/>
    <property type="match status" value="1"/>
</dbReference>
<dbReference type="HOGENOM" id="CLU_018816_5_0_6"/>
<accession>A6VS10</accession>
<name>A6VS10_MARMS</name>
<feature type="signal peptide" evidence="2">
    <location>
        <begin position="1"/>
        <end position="31"/>
    </location>
</feature>
<proteinExistence type="inferred from homology"/>